<dbReference type="Pfam" id="PF15887">
    <property type="entry name" value="Peptidase_Mx"/>
    <property type="match status" value="1"/>
</dbReference>
<evidence type="ECO:0000259" key="1">
    <source>
        <dbReference type="Pfam" id="PF10005"/>
    </source>
</evidence>
<name>A0ABN2JM22_9ACTN</name>
<dbReference type="RefSeq" id="WP_344198557.1">
    <property type="nucleotide sequence ID" value="NZ_BAAAME010000002.1"/>
</dbReference>
<dbReference type="EMBL" id="BAAAME010000002">
    <property type="protein sequence ID" value="GAA1732050.1"/>
    <property type="molecule type" value="Genomic_DNA"/>
</dbReference>
<dbReference type="Gene3D" id="3.40.390.70">
    <property type="match status" value="1"/>
</dbReference>
<evidence type="ECO:0000313" key="2">
    <source>
        <dbReference type="EMBL" id="GAA1732050.1"/>
    </source>
</evidence>
<proteinExistence type="predicted"/>
<keyword evidence="3" id="KW-1185">Reference proteome</keyword>
<organism evidence="2 3">
    <name type="scientific">Aeromicrobium alkaliterrae</name>
    <dbReference type="NCBI Taxonomy" id="302168"/>
    <lineage>
        <taxon>Bacteria</taxon>
        <taxon>Bacillati</taxon>
        <taxon>Actinomycetota</taxon>
        <taxon>Actinomycetes</taxon>
        <taxon>Propionibacteriales</taxon>
        <taxon>Nocardioidaceae</taxon>
        <taxon>Aeromicrobium</taxon>
    </lineage>
</organism>
<dbReference type="InterPro" id="IPR011201">
    <property type="entry name" value="Zinc-ribbon_6_bact"/>
</dbReference>
<dbReference type="Proteomes" id="UP001501057">
    <property type="component" value="Unassembled WGS sequence"/>
</dbReference>
<protein>
    <submittedName>
        <fullName evidence="2">Zinc-binding metallopeptidase</fullName>
    </submittedName>
</protein>
<gene>
    <name evidence="2" type="ORF">GCM10009710_10880</name>
</gene>
<accession>A0ABN2JM22</accession>
<dbReference type="Pfam" id="PF10005">
    <property type="entry name" value="Zn_ribbon_DZR_6"/>
    <property type="match status" value="1"/>
</dbReference>
<reference evidence="2 3" key="1">
    <citation type="journal article" date="2019" name="Int. J. Syst. Evol. Microbiol.">
        <title>The Global Catalogue of Microorganisms (GCM) 10K type strain sequencing project: providing services to taxonomists for standard genome sequencing and annotation.</title>
        <authorList>
            <consortium name="The Broad Institute Genomics Platform"/>
            <consortium name="The Broad Institute Genome Sequencing Center for Infectious Disease"/>
            <person name="Wu L."/>
            <person name="Ma J."/>
        </authorList>
    </citation>
    <scope>NUCLEOTIDE SEQUENCE [LARGE SCALE GENOMIC DNA]</scope>
    <source>
        <strain evidence="2 3">JCM 13518</strain>
    </source>
</reference>
<sequence>MRAFTCSTCDNRLFFENSLCVSCGSALGYWRESADIVVVDADGRFVDPEGYVWHVCPNLNLTGCTWLTRLEGEPCEACRLTRTRPADDDAIGLSQLPVAEAAKRHLLVELTRLGFGWVSREDDPETGLAFDMLSSVDENVVIGHEDGLITIDLAEGDDAHRAKVQAELAEPYRTMLGHLRHEVGHYMEALHVRGDRIQEARELFGNEEISYADEIERHYNEGPPADWAESYISTYATMHPFEDFAESFAHTLHIQDSVDTARWNGLITVEPDAFSIFSDLVTGVWIPLSTALNQINRSMGADDLYPFIIPPKVLAKLDFVDSLRQR</sequence>
<dbReference type="PIRSF" id="PIRSF012641">
    <property type="entry name" value="UCP012641"/>
    <property type="match status" value="1"/>
</dbReference>
<feature type="domain" description="Zinc-ribbon" evidence="1">
    <location>
        <begin position="4"/>
        <end position="87"/>
    </location>
</feature>
<evidence type="ECO:0000313" key="3">
    <source>
        <dbReference type="Proteomes" id="UP001501057"/>
    </source>
</evidence>
<dbReference type="InterPro" id="IPR031321">
    <property type="entry name" value="UCP012641"/>
</dbReference>
<comment type="caution">
    <text evidence="2">The sequence shown here is derived from an EMBL/GenBank/DDBJ whole genome shotgun (WGS) entry which is preliminary data.</text>
</comment>